<evidence type="ECO:0000313" key="3">
    <source>
        <dbReference type="Proteomes" id="UP000252345"/>
    </source>
</evidence>
<dbReference type="OrthoDB" id="495620at2"/>
<keyword evidence="3" id="KW-1185">Reference proteome</keyword>
<dbReference type="InterPro" id="IPR000639">
    <property type="entry name" value="Epox_hydrolase-like"/>
</dbReference>
<dbReference type="SUPFAM" id="SSF53474">
    <property type="entry name" value="alpha/beta-Hydrolases"/>
    <property type="match status" value="1"/>
</dbReference>
<name>A0A366KDB2_9BIFI</name>
<dbReference type="GO" id="GO:0016787">
    <property type="term" value="F:hydrolase activity"/>
    <property type="evidence" value="ECO:0007669"/>
    <property type="project" value="UniProtKB-KW"/>
</dbReference>
<dbReference type="PANTHER" id="PTHR43194:SF5">
    <property type="entry name" value="PIMELOYL-[ACYL-CARRIER PROTEIN] METHYL ESTER ESTERASE"/>
    <property type="match status" value="1"/>
</dbReference>
<dbReference type="Proteomes" id="UP000252345">
    <property type="component" value="Unassembled WGS sequence"/>
</dbReference>
<dbReference type="InterPro" id="IPR000073">
    <property type="entry name" value="AB_hydrolase_1"/>
</dbReference>
<dbReference type="Pfam" id="PF12697">
    <property type="entry name" value="Abhydrolase_6"/>
    <property type="match status" value="1"/>
</dbReference>
<feature type="domain" description="AB hydrolase-1" evidence="1">
    <location>
        <begin position="16"/>
        <end position="271"/>
    </location>
</feature>
<comment type="caution">
    <text evidence="2">The sequence shown here is derived from an EMBL/GenBank/DDBJ whole genome shotgun (WGS) entry which is preliminary data.</text>
</comment>
<dbReference type="Gene3D" id="3.40.50.1820">
    <property type="entry name" value="alpha/beta hydrolase"/>
    <property type="match status" value="1"/>
</dbReference>
<organism evidence="2 3">
    <name type="scientific">Bifidobacterium xylocopae</name>
    <dbReference type="NCBI Taxonomy" id="2493119"/>
    <lineage>
        <taxon>Bacteria</taxon>
        <taxon>Bacillati</taxon>
        <taxon>Actinomycetota</taxon>
        <taxon>Actinomycetes</taxon>
        <taxon>Bifidobacteriales</taxon>
        <taxon>Bifidobacteriaceae</taxon>
        <taxon>Bifidobacterium</taxon>
    </lineage>
</organism>
<dbReference type="EMBL" id="PDCH01000008">
    <property type="protein sequence ID" value="RBP99212.1"/>
    <property type="molecule type" value="Genomic_DNA"/>
</dbReference>
<sequence>MKIVNHAYREGEGIPVVLMHAFPVDHRMWDECARSLIQQADRAGVQPFAVYAPDMPGSGLSPVPAPEESGPVAEDGSYPQALDRMTQGYADLLKGLGHRRAIWVGLSMGGYPAAGMVRLHPDMVAGLAFCDTTADADKPGARDNRLRVAAQAEREDSVEPVMGFAQAGPSDSTVKRSPEYIERFTGWIRDQSPEGIAWRQRMAAGRPDQREILASVRVPSAVVSGELDPSSPPAAMQAMVDAMRMSHPSFTAISDCGHFSAAEQPDRVAAALLDLVRRVAAADAGRH</sequence>
<dbReference type="AlphaFoldDB" id="A0A366KDB2"/>
<reference evidence="2 3" key="1">
    <citation type="submission" date="2017-10" db="EMBL/GenBank/DDBJ databases">
        <title>Bifidobacterium xylocopum sp. nov. and Bifidobacterium aemilianum sp. nov., from the carpenter bee (Xylocopa violacea) digestive tract.</title>
        <authorList>
            <person name="Alberoni D."/>
            <person name="Baffoni L."/>
            <person name="Di Gioia D."/>
            <person name="Gaggia F."/>
            <person name="Biavati B."/>
        </authorList>
    </citation>
    <scope>NUCLEOTIDE SEQUENCE [LARGE SCALE GENOMIC DNA]</scope>
    <source>
        <strain evidence="2 3">XV2</strain>
    </source>
</reference>
<keyword evidence="2" id="KW-0378">Hydrolase</keyword>
<dbReference type="PRINTS" id="PR00412">
    <property type="entry name" value="EPOXHYDRLASE"/>
</dbReference>
<dbReference type="InterPro" id="IPR029058">
    <property type="entry name" value="AB_hydrolase_fold"/>
</dbReference>
<gene>
    <name evidence="2" type="ORF">CRD59_04840</name>
</gene>
<protein>
    <submittedName>
        <fullName evidence="2">Alpha/beta hydrolase</fullName>
    </submittedName>
</protein>
<dbReference type="PANTHER" id="PTHR43194">
    <property type="entry name" value="HYDROLASE ALPHA/BETA FOLD FAMILY"/>
    <property type="match status" value="1"/>
</dbReference>
<evidence type="ECO:0000259" key="1">
    <source>
        <dbReference type="Pfam" id="PF12697"/>
    </source>
</evidence>
<accession>A0A366KDB2</accession>
<evidence type="ECO:0000313" key="2">
    <source>
        <dbReference type="EMBL" id="RBP99212.1"/>
    </source>
</evidence>
<proteinExistence type="predicted"/>
<dbReference type="InterPro" id="IPR050228">
    <property type="entry name" value="Carboxylesterase_BioH"/>
</dbReference>